<dbReference type="OrthoDB" id="3652338at2"/>
<dbReference type="EMBL" id="SMKW01000065">
    <property type="protein sequence ID" value="TDD40902.1"/>
    <property type="molecule type" value="Genomic_DNA"/>
</dbReference>
<protein>
    <submittedName>
        <fullName evidence="1">Uncharacterized protein</fullName>
    </submittedName>
</protein>
<comment type="caution">
    <text evidence="1">The sequence shown here is derived from an EMBL/GenBank/DDBJ whole genome shotgun (WGS) entry which is preliminary data.</text>
</comment>
<gene>
    <name evidence="1" type="ORF">E1288_34185</name>
</gene>
<name>A0A4R4YCK4_9PSEU</name>
<sequence>MVWVGKRDRVDAWNQLDAARIAAREQTTFRQRLAFVRKNNAWSDSFGTRNSWQEILFYDVPKDAINGMTSGAIKSGIEVARGNGQPGDMWKSVLLQGAIGAVRGGVNSAASNTAFPRSGIGETLWKTGSKTADIHVRSNIETNTYGKA</sequence>
<dbReference type="Proteomes" id="UP000294947">
    <property type="component" value="Unassembled WGS sequence"/>
</dbReference>
<accession>A0A4R4YCK4</accession>
<organism evidence="1 2">
    <name type="scientific">Saccharopolyspora elongata</name>
    <dbReference type="NCBI Taxonomy" id="2530387"/>
    <lineage>
        <taxon>Bacteria</taxon>
        <taxon>Bacillati</taxon>
        <taxon>Actinomycetota</taxon>
        <taxon>Actinomycetes</taxon>
        <taxon>Pseudonocardiales</taxon>
        <taxon>Pseudonocardiaceae</taxon>
        <taxon>Saccharopolyspora</taxon>
    </lineage>
</organism>
<evidence type="ECO:0000313" key="2">
    <source>
        <dbReference type="Proteomes" id="UP000294947"/>
    </source>
</evidence>
<keyword evidence="2" id="KW-1185">Reference proteome</keyword>
<proteinExistence type="predicted"/>
<reference evidence="1 2" key="1">
    <citation type="submission" date="2019-03" db="EMBL/GenBank/DDBJ databases">
        <title>Draft genome sequences of novel Actinobacteria.</title>
        <authorList>
            <person name="Sahin N."/>
            <person name="Ay H."/>
            <person name="Saygin H."/>
        </authorList>
    </citation>
    <scope>NUCLEOTIDE SEQUENCE [LARGE SCALE GENOMIC DNA]</scope>
    <source>
        <strain evidence="1 2">7K502</strain>
    </source>
</reference>
<dbReference type="AlphaFoldDB" id="A0A4R4YCK4"/>
<evidence type="ECO:0000313" key="1">
    <source>
        <dbReference type="EMBL" id="TDD40902.1"/>
    </source>
</evidence>
<dbReference type="RefSeq" id="WP_132492690.1">
    <property type="nucleotide sequence ID" value="NZ_SMKW01000065.1"/>
</dbReference>